<dbReference type="OMA" id="SEHTHRF"/>
<dbReference type="PANTHER" id="PTHR45784">
    <property type="entry name" value="C-TYPE LECTIN DOMAIN FAMILY 20 MEMBER A-RELATED"/>
    <property type="match status" value="1"/>
</dbReference>
<dbReference type="InParanoid" id="A0A672K238"/>
<dbReference type="SMART" id="SM00034">
    <property type="entry name" value="CLECT"/>
    <property type="match status" value="1"/>
</dbReference>
<dbReference type="InterPro" id="IPR016187">
    <property type="entry name" value="CTDL_fold"/>
</dbReference>
<keyword evidence="4" id="KW-1185">Reference proteome</keyword>
<keyword evidence="1" id="KW-0472">Membrane</keyword>
<evidence type="ECO:0000259" key="2">
    <source>
        <dbReference type="PROSITE" id="PS50041"/>
    </source>
</evidence>
<organism evidence="3 4">
    <name type="scientific">Sinocyclocheilus grahami</name>
    <name type="common">Dianchi golden-line fish</name>
    <name type="synonym">Barbus grahami</name>
    <dbReference type="NCBI Taxonomy" id="75366"/>
    <lineage>
        <taxon>Eukaryota</taxon>
        <taxon>Metazoa</taxon>
        <taxon>Chordata</taxon>
        <taxon>Craniata</taxon>
        <taxon>Vertebrata</taxon>
        <taxon>Euteleostomi</taxon>
        <taxon>Actinopterygii</taxon>
        <taxon>Neopterygii</taxon>
        <taxon>Teleostei</taxon>
        <taxon>Ostariophysi</taxon>
        <taxon>Cypriniformes</taxon>
        <taxon>Cyprinidae</taxon>
        <taxon>Cyprininae</taxon>
        <taxon>Sinocyclocheilus</taxon>
    </lineage>
</organism>
<proteinExistence type="predicted"/>
<dbReference type="Proteomes" id="UP000472262">
    <property type="component" value="Unassembled WGS sequence"/>
</dbReference>
<feature type="transmembrane region" description="Helical" evidence="1">
    <location>
        <begin position="14"/>
        <end position="37"/>
    </location>
</feature>
<dbReference type="AlphaFoldDB" id="A0A672K238"/>
<name>A0A672K238_SINGR</name>
<reference evidence="3" key="2">
    <citation type="submission" date="2025-09" db="UniProtKB">
        <authorList>
            <consortium name="Ensembl"/>
        </authorList>
    </citation>
    <scope>IDENTIFICATION</scope>
</reference>
<feature type="domain" description="C-type lectin" evidence="2">
    <location>
        <begin position="37"/>
        <end position="139"/>
    </location>
</feature>
<dbReference type="InterPro" id="IPR016186">
    <property type="entry name" value="C-type_lectin-like/link_sf"/>
</dbReference>
<dbReference type="Gene3D" id="3.10.100.10">
    <property type="entry name" value="Mannose-Binding Protein A, subunit A"/>
    <property type="match status" value="1"/>
</dbReference>
<dbReference type="Pfam" id="PF00059">
    <property type="entry name" value="Lectin_C"/>
    <property type="match status" value="1"/>
</dbReference>
<evidence type="ECO:0000313" key="3">
    <source>
        <dbReference type="Ensembl" id="ENSSGRP00000004769.1"/>
    </source>
</evidence>
<dbReference type="PANTHER" id="PTHR45784:SF3">
    <property type="entry name" value="C-TYPE LECTIN DOMAIN FAMILY 4 MEMBER K-LIKE-RELATED"/>
    <property type="match status" value="1"/>
</dbReference>
<protein>
    <recommendedName>
        <fullName evidence="2">C-type lectin domain-containing protein</fullName>
    </recommendedName>
</protein>
<keyword evidence="1" id="KW-0812">Transmembrane</keyword>
<reference evidence="3" key="1">
    <citation type="submission" date="2025-08" db="UniProtKB">
        <authorList>
            <consortium name="Ensembl"/>
        </authorList>
    </citation>
    <scope>IDENTIFICATION</scope>
</reference>
<evidence type="ECO:0000313" key="4">
    <source>
        <dbReference type="Proteomes" id="UP000472262"/>
    </source>
</evidence>
<evidence type="ECO:0000256" key="1">
    <source>
        <dbReference type="SAM" id="Phobius"/>
    </source>
</evidence>
<dbReference type="PROSITE" id="PS50041">
    <property type="entry name" value="C_TYPE_LECTIN_2"/>
    <property type="match status" value="1"/>
</dbReference>
<dbReference type="InterPro" id="IPR001304">
    <property type="entry name" value="C-type_lectin-like"/>
</dbReference>
<dbReference type="SUPFAM" id="SSF56436">
    <property type="entry name" value="C-type lectin-like"/>
    <property type="match status" value="1"/>
</dbReference>
<keyword evidence="1" id="KW-1133">Transmembrane helix</keyword>
<sequence length="153" mass="17317">CNSYKLPREAAAPFSHLCVSMVSPLSLSLFFPLYTGFIINKTAMTWRDAQSYCRQHHTDLASISSPEQQNLISKESSLWIGLFLDSWEWSNQWSYFFRYWAADQPLLSLVSSNCAGMSATDSGKWAQYSCDLKQPFICYGGENCEVVVVLSVI</sequence>
<dbReference type="Ensembl" id="ENSSGRT00000005162.1">
    <property type="protein sequence ID" value="ENSSGRP00000004769.1"/>
    <property type="gene ID" value="ENSSGRG00000003006.1"/>
</dbReference>
<accession>A0A672K238</accession>